<dbReference type="InterPro" id="IPR009057">
    <property type="entry name" value="Homeodomain-like_sf"/>
</dbReference>
<dbReference type="InterPro" id="IPR016220">
    <property type="entry name" value="Me-P-triester_DNA_alkyl-Trfase"/>
</dbReference>
<gene>
    <name evidence="13" type="primary">adaA</name>
    <name evidence="13" type="ORF">TEMA_13750</name>
</gene>
<dbReference type="Gene3D" id="3.40.10.10">
    <property type="entry name" value="DNA Methylphosphotriester Repair Domain"/>
    <property type="match status" value="1"/>
</dbReference>
<dbReference type="SMART" id="SM00342">
    <property type="entry name" value="HTH_ARAC"/>
    <property type="match status" value="1"/>
</dbReference>
<dbReference type="Gene3D" id="1.10.10.60">
    <property type="entry name" value="Homeodomain-like"/>
    <property type="match status" value="1"/>
</dbReference>
<keyword evidence="8" id="KW-0238">DNA-binding</keyword>
<evidence type="ECO:0000256" key="5">
    <source>
        <dbReference type="ARBA" id="ARBA00022763"/>
    </source>
</evidence>
<keyword evidence="2 13" id="KW-0489">Methyltransferase</keyword>
<evidence type="ECO:0000256" key="6">
    <source>
        <dbReference type="ARBA" id="ARBA00022833"/>
    </source>
</evidence>
<dbReference type="PANTHER" id="PTHR43280:SF28">
    <property type="entry name" value="HTH-TYPE TRANSCRIPTIONAL ACTIVATOR RHAS"/>
    <property type="match status" value="1"/>
</dbReference>
<proteinExistence type="predicted"/>
<keyword evidence="6" id="KW-0862">Zinc</keyword>
<evidence type="ECO:0000256" key="8">
    <source>
        <dbReference type="ARBA" id="ARBA00023125"/>
    </source>
</evidence>
<keyword evidence="7" id="KW-0805">Transcription regulation</keyword>
<keyword evidence="5" id="KW-0227">DNA damage</keyword>
<dbReference type="InterPro" id="IPR004026">
    <property type="entry name" value="Ada_DNA_repair_Zn-bd"/>
</dbReference>
<organism evidence="13 14">
    <name type="scientific">Terrisporobacter mayombei</name>
    <dbReference type="NCBI Taxonomy" id="1541"/>
    <lineage>
        <taxon>Bacteria</taxon>
        <taxon>Bacillati</taxon>
        <taxon>Bacillota</taxon>
        <taxon>Clostridia</taxon>
        <taxon>Peptostreptococcales</taxon>
        <taxon>Peptostreptococcaceae</taxon>
        <taxon>Terrisporobacter</taxon>
    </lineage>
</organism>
<reference evidence="13 14" key="1">
    <citation type="submission" date="2022-07" db="EMBL/GenBank/DDBJ databases">
        <title>Genome sequence of Terrisporobacter mayombei DSM6539.</title>
        <authorList>
            <person name="Boeer T."/>
            <person name="Bengelsdorf F.R."/>
            <person name="Daniel R."/>
            <person name="Poehlein A."/>
        </authorList>
    </citation>
    <scope>NUCLEOTIDE SEQUENCE [LARGE SCALE GENOMIC DNA]</scope>
    <source>
        <strain evidence="13 14">DSM 6539</strain>
    </source>
</reference>
<evidence type="ECO:0000256" key="10">
    <source>
        <dbReference type="ARBA" id="ARBA00023163"/>
    </source>
</evidence>
<evidence type="ECO:0000313" key="14">
    <source>
        <dbReference type="Proteomes" id="UP001235030"/>
    </source>
</evidence>
<sequence>MTEDEMWKAVSENDDAYDGIFFYAVKSTGIYCRPSCKSKLPKRDNVGFFDTSIEAQVAGFRPCKRCRSDLCDYQPIKEIAQEVKTLIDEMWNEKHILDKQLKNIGISNRRIVDIFKEEYGITLTEYIANLRLEEVKFLLKTTDDAIIDIAYSIGFGGISSFYSFFKKRVGISPWYIEG</sequence>
<dbReference type="PROSITE" id="PS00041">
    <property type="entry name" value="HTH_ARAC_FAMILY_1"/>
    <property type="match status" value="1"/>
</dbReference>
<evidence type="ECO:0000313" key="13">
    <source>
        <dbReference type="EMBL" id="WMT81043.1"/>
    </source>
</evidence>
<dbReference type="Pfam" id="PF02805">
    <property type="entry name" value="Ada_Zn_binding"/>
    <property type="match status" value="1"/>
</dbReference>
<name>A0ABY9Q0N2_9FIRM</name>
<accession>A0ABY9Q0N2</accession>
<keyword evidence="10" id="KW-0804">Transcription</keyword>
<evidence type="ECO:0000256" key="9">
    <source>
        <dbReference type="ARBA" id="ARBA00023159"/>
    </source>
</evidence>
<dbReference type="SUPFAM" id="SSF57884">
    <property type="entry name" value="Ada DNA repair protein, N-terminal domain (N-Ada 10)"/>
    <property type="match status" value="1"/>
</dbReference>
<keyword evidence="3 13" id="KW-0808">Transferase</keyword>
<dbReference type="InterPro" id="IPR018060">
    <property type="entry name" value="HTH_AraC"/>
</dbReference>
<dbReference type="GO" id="GO:0032259">
    <property type="term" value="P:methylation"/>
    <property type="evidence" value="ECO:0007669"/>
    <property type="project" value="UniProtKB-KW"/>
</dbReference>
<dbReference type="EC" id="2.1.1.-" evidence="13"/>
<feature type="domain" description="HTH araC/xylS-type" evidence="12">
    <location>
        <begin position="81"/>
        <end position="178"/>
    </location>
</feature>
<dbReference type="PIRSF" id="PIRSF000408">
    <property type="entry name" value="Alkyltransferas_AdaA"/>
    <property type="match status" value="1"/>
</dbReference>
<dbReference type="InterPro" id="IPR018062">
    <property type="entry name" value="HTH_AraC-typ_CS"/>
</dbReference>
<evidence type="ECO:0000256" key="11">
    <source>
        <dbReference type="ARBA" id="ARBA00023204"/>
    </source>
</evidence>
<dbReference type="PANTHER" id="PTHR43280">
    <property type="entry name" value="ARAC-FAMILY TRANSCRIPTIONAL REGULATOR"/>
    <property type="match status" value="1"/>
</dbReference>
<keyword evidence="9" id="KW-0010">Activator</keyword>
<protein>
    <submittedName>
        <fullName evidence="13">Bifunctional transcriptional activator/DNA repair enzyme AdaA</fullName>
        <ecNumber evidence="13">2.1.1.-</ecNumber>
    </submittedName>
</protein>
<dbReference type="EMBL" id="CP101637">
    <property type="protein sequence ID" value="WMT81043.1"/>
    <property type="molecule type" value="Genomic_DNA"/>
</dbReference>
<evidence type="ECO:0000256" key="4">
    <source>
        <dbReference type="ARBA" id="ARBA00022723"/>
    </source>
</evidence>
<evidence type="ECO:0000256" key="2">
    <source>
        <dbReference type="ARBA" id="ARBA00022603"/>
    </source>
</evidence>
<dbReference type="Pfam" id="PF12833">
    <property type="entry name" value="HTH_18"/>
    <property type="match status" value="1"/>
</dbReference>
<dbReference type="RefSeq" id="WP_228103233.1">
    <property type="nucleotide sequence ID" value="NZ_CP101637.1"/>
</dbReference>
<keyword evidence="4" id="KW-0479">Metal-binding</keyword>
<evidence type="ECO:0000256" key="1">
    <source>
        <dbReference type="ARBA" id="ARBA00001947"/>
    </source>
</evidence>
<dbReference type="Proteomes" id="UP001235030">
    <property type="component" value="Chromosome"/>
</dbReference>
<dbReference type="InterPro" id="IPR035451">
    <property type="entry name" value="Ada-like_dom_sf"/>
</dbReference>
<keyword evidence="14" id="KW-1185">Reference proteome</keyword>
<comment type="cofactor">
    <cofactor evidence="1">
        <name>Zn(2+)</name>
        <dbReference type="ChEBI" id="CHEBI:29105"/>
    </cofactor>
</comment>
<dbReference type="PROSITE" id="PS01124">
    <property type="entry name" value="HTH_ARAC_FAMILY_2"/>
    <property type="match status" value="1"/>
</dbReference>
<dbReference type="GO" id="GO:0008168">
    <property type="term" value="F:methyltransferase activity"/>
    <property type="evidence" value="ECO:0007669"/>
    <property type="project" value="UniProtKB-KW"/>
</dbReference>
<dbReference type="SUPFAM" id="SSF46689">
    <property type="entry name" value="Homeodomain-like"/>
    <property type="match status" value="1"/>
</dbReference>
<keyword evidence="11" id="KW-0234">DNA repair</keyword>
<evidence type="ECO:0000259" key="12">
    <source>
        <dbReference type="PROSITE" id="PS01124"/>
    </source>
</evidence>
<evidence type="ECO:0000256" key="3">
    <source>
        <dbReference type="ARBA" id="ARBA00022679"/>
    </source>
</evidence>
<evidence type="ECO:0000256" key="7">
    <source>
        <dbReference type="ARBA" id="ARBA00023015"/>
    </source>
</evidence>